<dbReference type="InterPro" id="IPR001156">
    <property type="entry name" value="Transferrin-like_dom"/>
</dbReference>
<feature type="disulfide bond" evidence="6">
    <location>
        <begin position="187"/>
        <end position="213"/>
    </location>
</feature>
<evidence type="ECO:0000259" key="8">
    <source>
        <dbReference type="PROSITE" id="PS51408"/>
    </source>
</evidence>
<comment type="caution">
    <text evidence="9">The sequence shown here is derived from an EMBL/GenBank/DDBJ whole genome shotgun (WGS) entry which is preliminary data.</text>
</comment>
<accession>A0AA39FRA4</accession>
<dbReference type="GO" id="GO:0046872">
    <property type="term" value="F:metal ion binding"/>
    <property type="evidence" value="ECO:0007669"/>
    <property type="project" value="UniProtKB-KW"/>
</dbReference>
<feature type="disulfide bond" evidence="6">
    <location>
        <begin position="277"/>
        <end position="292"/>
    </location>
</feature>
<feature type="disulfide bond" evidence="6">
    <location>
        <begin position="380"/>
        <end position="417"/>
    </location>
</feature>
<dbReference type="PIRSF" id="PIRSF002549">
    <property type="entry name" value="Transferrin"/>
    <property type="match status" value="1"/>
</dbReference>
<evidence type="ECO:0000256" key="1">
    <source>
        <dbReference type="ARBA" id="ARBA00022737"/>
    </source>
</evidence>
<feature type="domain" description="Transferrin-like" evidence="8">
    <location>
        <begin position="377"/>
        <end position="709"/>
    </location>
</feature>
<feature type="binding site" evidence="5">
    <location>
        <position position="78"/>
    </location>
    <ligand>
        <name>Fe(3+)</name>
        <dbReference type="ChEBI" id="CHEBI:29034"/>
        <label>1</label>
    </ligand>
</feature>
<keyword evidence="3" id="KW-0410">Iron transport</keyword>
<feature type="disulfide bond" evidence="6">
    <location>
        <begin position="29"/>
        <end position="63"/>
    </location>
</feature>
<dbReference type="PROSITE" id="PS00206">
    <property type="entry name" value="TRANSFERRIN_LIKE_2"/>
    <property type="match status" value="1"/>
</dbReference>
<dbReference type="GO" id="GO:0006826">
    <property type="term" value="P:iron ion transport"/>
    <property type="evidence" value="ECO:0007669"/>
    <property type="project" value="UniProtKB-KW"/>
</dbReference>
<proteinExistence type="inferred from homology"/>
<dbReference type="GO" id="GO:0005615">
    <property type="term" value="C:extracellular space"/>
    <property type="evidence" value="ECO:0007669"/>
    <property type="project" value="InterPro"/>
</dbReference>
<feature type="binding site" evidence="4">
    <location>
        <position position="140"/>
    </location>
    <ligand>
        <name>hydrogencarbonate</name>
        <dbReference type="ChEBI" id="CHEBI:17544"/>
        <label>1</label>
    </ligand>
</feature>
<keyword evidence="3" id="KW-0813">Transport</keyword>
<keyword evidence="3" id="KW-0406">Ion transport</keyword>
<keyword evidence="1" id="KW-0677">Repeat</keyword>
<dbReference type="GO" id="GO:0005886">
    <property type="term" value="C:plasma membrane"/>
    <property type="evidence" value="ECO:0007669"/>
    <property type="project" value="TreeGrafter"/>
</dbReference>
<dbReference type="AlphaFoldDB" id="A0AA39FRA4"/>
<evidence type="ECO:0000256" key="3">
    <source>
        <dbReference type="PIRNR" id="PIRNR002549"/>
    </source>
</evidence>
<evidence type="ECO:0000256" key="5">
    <source>
        <dbReference type="PIRSR" id="PIRSR002549-3"/>
    </source>
</evidence>
<comment type="similarity">
    <text evidence="3">Belongs to the transferrin family.</text>
</comment>
<evidence type="ECO:0000256" key="4">
    <source>
        <dbReference type="PIRSR" id="PIRSR002549-2"/>
    </source>
</evidence>
<dbReference type="PRINTS" id="PR00422">
    <property type="entry name" value="TRANSFERRIN"/>
</dbReference>
<dbReference type="EMBL" id="JAQQBS010000002">
    <property type="protein sequence ID" value="KAK0174208.1"/>
    <property type="molecule type" value="Genomic_DNA"/>
</dbReference>
<feature type="binding site" evidence="4">
    <location>
        <position position="497"/>
    </location>
    <ligand>
        <name>hydrogencarbonate</name>
        <dbReference type="ChEBI" id="CHEBI:17544"/>
        <label>1</label>
    </ligand>
</feature>
<organism evidence="9 10">
    <name type="scientific">Microctonus aethiopoides</name>
    <dbReference type="NCBI Taxonomy" id="144406"/>
    <lineage>
        <taxon>Eukaryota</taxon>
        <taxon>Metazoa</taxon>
        <taxon>Ecdysozoa</taxon>
        <taxon>Arthropoda</taxon>
        <taxon>Hexapoda</taxon>
        <taxon>Insecta</taxon>
        <taxon>Pterygota</taxon>
        <taxon>Neoptera</taxon>
        <taxon>Endopterygota</taxon>
        <taxon>Hymenoptera</taxon>
        <taxon>Apocrita</taxon>
        <taxon>Ichneumonoidea</taxon>
        <taxon>Braconidae</taxon>
        <taxon>Euphorinae</taxon>
        <taxon>Microctonus</taxon>
    </lineage>
</organism>
<evidence type="ECO:0000256" key="6">
    <source>
        <dbReference type="PIRSR" id="PIRSR002549-4"/>
    </source>
</evidence>
<comment type="function">
    <text evidence="3">Transferrins are iron binding transport proteins which bind Fe(3+) ion in association with the binding of an anion, usually bicarbonate.</text>
</comment>
<feature type="signal peptide" evidence="7">
    <location>
        <begin position="1"/>
        <end position="20"/>
    </location>
</feature>
<feature type="chain" id="PRO_5041381371" description="Transferrin" evidence="7">
    <location>
        <begin position="21"/>
        <end position="713"/>
    </location>
</feature>
<protein>
    <recommendedName>
        <fullName evidence="3">Transferrin</fullName>
    </recommendedName>
</protein>
<dbReference type="InterPro" id="IPR018195">
    <property type="entry name" value="Transferrin_Fe_BS"/>
</dbReference>
<sequence length="713" mass="78560">MMEFTLIQIVLLAIIGGIYSGTPPAFTMCVPEIYWDDCLKMMEDSGSEGMPVVCVTGRDRFDCIEKVGKKEADVVAVDPEDMYLAAKNDFAVNAGYSIIEQIRTKEEPDDPYRYEAVVVVHKDLAITDPHNFRGLKSCHTGVGRNVGYKIPITKLTAMGILSDVHNPQYSARENEIRALSTLFSKGCLVGKWSPDPIINSRLKETYSNMCALCEKPEQCDYPDKYSGYEGALRCLAHNGGDVAFTKVIYVKRFFGLPVGKSSAIPTNENPINFMYFCPDGTKVPIDAETKPCTWAARPWQGYMTNKQVKNVEAIQNELTELGSLGEKEKTNWWKDLLLLGNKTIAVKTSPVNPEEHLETAKYLDVIERNSGASEKEARWCVWNTESLEKCRALARAAHSRDARPKLDCVQEKDQEACMIALKEEHVDLIILNGGSVEKAMNDFNAKPIMAENYGPGATEMSERPAVVVVKKNININSLGDLKGKKACHTFYKLDFAGWLAPVHILKEANLIKSENEISEFFEGSCAPGAAIDSKLCQLCAGNIASKDDETISATKCKSTASEAFSGGKGALRCLASGKGDVAFVPLTALKQLDPDKAIDGEIKVSDLALLCPNGGTAAINEWEMCHWGLEPPRIIVSHNEKSANVLEELTHGVLTATTLYSKRPDLLQLFGAWGGKRNVLFKDDTVGLVSVNSTWNHWNDWANTQQTYGVVAI</sequence>
<evidence type="ECO:0000256" key="7">
    <source>
        <dbReference type="SAM" id="SignalP"/>
    </source>
</evidence>
<feature type="binding site" evidence="4">
    <location>
        <position position="496"/>
    </location>
    <ligand>
        <name>hydrogencarbonate</name>
        <dbReference type="ChEBI" id="CHEBI:17544"/>
        <label>1</label>
    </ligand>
</feature>
<name>A0AA39FRA4_9HYME</name>
<keyword evidence="7" id="KW-0732">Signal</keyword>
<dbReference type="CDD" id="cd13529">
    <property type="entry name" value="PBP2_transferrin"/>
    <property type="match status" value="2"/>
</dbReference>
<feature type="disulfide bond" evidence="6">
    <location>
        <begin position="487"/>
        <end position="573"/>
    </location>
</feature>
<feature type="binding site" evidence="4">
    <location>
        <position position="144"/>
    </location>
    <ligand>
        <name>hydrogencarbonate</name>
        <dbReference type="ChEBI" id="CHEBI:17544"/>
        <label>1</label>
    </ligand>
</feature>
<feature type="disulfide bond" evidence="6">
    <location>
        <begin position="536"/>
        <end position="556"/>
    </location>
</feature>
<feature type="domain" description="Transferrin-like" evidence="8">
    <location>
        <begin position="26"/>
        <end position="370"/>
    </location>
</feature>
<feature type="binding site" evidence="4">
    <location>
        <position position="489"/>
    </location>
    <ligand>
        <name>hydrogencarbonate</name>
        <dbReference type="ChEBI" id="CHEBI:17544"/>
        <label>1</label>
    </ligand>
</feature>
<dbReference type="SMART" id="SM00094">
    <property type="entry name" value="TR_FER"/>
    <property type="match status" value="2"/>
</dbReference>
<keyword evidence="3 5" id="KW-0479">Metal-binding</keyword>
<dbReference type="Pfam" id="PF00405">
    <property type="entry name" value="Transferrin"/>
    <property type="match status" value="2"/>
</dbReference>
<feature type="disulfide bond" evidence="6">
    <location>
        <begin position="390"/>
        <end position="408"/>
    </location>
</feature>
<keyword evidence="3 5" id="KW-0408">Iron</keyword>
<feature type="binding site" evidence="4">
    <location>
        <position position="147"/>
    </location>
    <ligand>
        <name>hydrogencarbonate</name>
        <dbReference type="ChEBI" id="CHEBI:17544"/>
        <label>1</label>
    </ligand>
</feature>
<feature type="binding site" evidence="5">
    <location>
        <position position="228"/>
    </location>
    <ligand>
        <name>Fe(3+)</name>
        <dbReference type="ChEBI" id="CHEBI:29034"/>
        <label>1</label>
    </ligand>
</feature>
<reference evidence="9" key="2">
    <citation type="submission" date="2023-03" db="EMBL/GenBank/DDBJ databases">
        <authorList>
            <person name="Inwood S.N."/>
            <person name="Skelly J.G."/>
            <person name="Guhlin J."/>
            <person name="Harrop T.W.R."/>
            <person name="Goldson S.G."/>
            <person name="Dearden P.K."/>
        </authorList>
    </citation>
    <scope>NUCLEOTIDE SEQUENCE</scope>
    <source>
        <strain evidence="9">Irish</strain>
        <tissue evidence="9">Whole body</tissue>
    </source>
</reference>
<feature type="disulfide bond" evidence="6">
    <location>
        <begin position="525"/>
        <end position="539"/>
    </location>
</feature>
<feature type="disulfide bond" evidence="6">
    <location>
        <begin position="138"/>
        <end position="234"/>
    </location>
</feature>
<feature type="disulfide bond" evidence="6">
    <location>
        <begin position="611"/>
        <end position="625"/>
    </location>
</feature>
<keyword evidence="2 6" id="KW-1015">Disulfide bond</keyword>
<keyword evidence="10" id="KW-1185">Reference proteome</keyword>
<evidence type="ECO:0000313" key="9">
    <source>
        <dbReference type="EMBL" id="KAK0174208.1"/>
    </source>
</evidence>
<evidence type="ECO:0000313" key="10">
    <source>
        <dbReference type="Proteomes" id="UP001168990"/>
    </source>
</evidence>
<dbReference type="PROSITE" id="PS51408">
    <property type="entry name" value="TRANSFERRIN_LIKE_4"/>
    <property type="match status" value="2"/>
</dbReference>
<dbReference type="GO" id="GO:0005769">
    <property type="term" value="C:early endosome"/>
    <property type="evidence" value="ECO:0007669"/>
    <property type="project" value="TreeGrafter"/>
</dbReference>
<dbReference type="GO" id="GO:0055037">
    <property type="term" value="C:recycling endosome"/>
    <property type="evidence" value="ECO:0007669"/>
    <property type="project" value="TreeGrafter"/>
</dbReference>
<dbReference type="Proteomes" id="UP001168990">
    <property type="component" value="Unassembled WGS sequence"/>
</dbReference>
<dbReference type="PANTHER" id="PTHR11485:SF57">
    <property type="entry name" value="TRANSFERRIN"/>
    <property type="match status" value="1"/>
</dbReference>
<feature type="disulfide bond" evidence="6">
    <location>
        <begin position="210"/>
        <end position="219"/>
    </location>
</feature>
<feature type="disulfide bond" evidence="6">
    <location>
        <begin position="38"/>
        <end position="54"/>
    </location>
</feature>
<feature type="binding site" evidence="5">
    <location>
        <position position="114"/>
    </location>
    <ligand>
        <name>Fe(3+)</name>
        <dbReference type="ChEBI" id="CHEBI:29034"/>
        <label>1</label>
    </ligand>
</feature>
<reference evidence="9" key="1">
    <citation type="journal article" date="2023" name="bioRxiv">
        <title>Scaffold-level genome assemblies of two parasitoid biocontrol wasps reveal the parthenogenesis mechanism and an associated novel virus.</title>
        <authorList>
            <person name="Inwood S."/>
            <person name="Skelly J."/>
            <person name="Guhlin J."/>
            <person name="Harrop T."/>
            <person name="Goldson S."/>
            <person name="Dearden P."/>
        </authorList>
    </citation>
    <scope>NUCLEOTIDE SEQUENCE</scope>
    <source>
        <strain evidence="9">Irish</strain>
        <tissue evidence="9">Whole body</tissue>
    </source>
</reference>
<dbReference type="Gene3D" id="3.40.190.10">
    <property type="entry name" value="Periplasmic binding protein-like II"/>
    <property type="match status" value="4"/>
</dbReference>
<dbReference type="SUPFAM" id="SSF53850">
    <property type="entry name" value="Periplasmic binding protein-like II"/>
    <property type="match status" value="2"/>
</dbReference>
<dbReference type="InterPro" id="IPR016357">
    <property type="entry name" value="Transferrin"/>
</dbReference>
<gene>
    <name evidence="9" type="ORF">PV328_007317</name>
</gene>
<dbReference type="PANTHER" id="PTHR11485">
    <property type="entry name" value="TRANSFERRIN"/>
    <property type="match status" value="1"/>
</dbReference>
<evidence type="ECO:0000256" key="2">
    <source>
        <dbReference type="ARBA" id="ARBA00023157"/>
    </source>
</evidence>